<feature type="region of interest" description="Disordered" evidence="1">
    <location>
        <begin position="118"/>
        <end position="146"/>
    </location>
</feature>
<evidence type="ECO:0000256" key="2">
    <source>
        <dbReference type="SAM" id="Phobius"/>
    </source>
</evidence>
<keyword evidence="2" id="KW-0472">Membrane</keyword>
<evidence type="ECO:0000256" key="1">
    <source>
        <dbReference type="SAM" id="MobiDB-lite"/>
    </source>
</evidence>
<feature type="transmembrane region" description="Helical" evidence="2">
    <location>
        <begin position="230"/>
        <end position="251"/>
    </location>
</feature>
<evidence type="ECO:0000313" key="4">
    <source>
        <dbReference type="Proteomes" id="UP000054007"/>
    </source>
</evidence>
<feature type="transmembrane region" description="Helical" evidence="2">
    <location>
        <begin position="155"/>
        <end position="176"/>
    </location>
</feature>
<dbReference type="AlphaFoldDB" id="A0A0D7BG78"/>
<keyword evidence="2" id="KW-1133">Transmembrane helix</keyword>
<keyword evidence="4" id="KW-1185">Reference proteome</keyword>
<name>A0A0D7BG78_9AGAR</name>
<sequence length="327" mass="35498">MSFPSPVGGLTQPSEFVISVLVCLAFGLLLVLAVIQACQGRGTLAVCATAGVVIERAISFGLRAAVVKHPHTESEGLSEYLQVTFAMGSVMILGDVMNVLACALVQSTKVEGAQVTTFNSGPTSTGSTRSKISGSGMNGNIPEEKQEANQQRRKYVRLFGWVQCTVWMLCLAAGFTGNSLLIAKRKNPQWNKVNQALRYTSTGIAFAIALWLAGATFYWRARLNNLARRLALLFCGLLSIPWVYRLCVMHYTIPALDAHIWGSQNLPAEKALFYTFHVLPEFILASLMLGAVDVRGVFNTGAMGGGKGWEGWSKSCGRRLKESYGIH</sequence>
<protein>
    <submittedName>
        <fullName evidence="3">Uncharacterized protein</fullName>
    </submittedName>
</protein>
<feature type="transmembrane region" description="Helical" evidence="2">
    <location>
        <begin position="271"/>
        <end position="292"/>
    </location>
</feature>
<evidence type="ECO:0000313" key="3">
    <source>
        <dbReference type="EMBL" id="KIY69558.1"/>
    </source>
</evidence>
<reference evidence="3 4" key="1">
    <citation type="journal article" date="2015" name="Fungal Genet. Biol.">
        <title>Evolution of novel wood decay mechanisms in Agaricales revealed by the genome sequences of Fistulina hepatica and Cylindrobasidium torrendii.</title>
        <authorList>
            <person name="Floudas D."/>
            <person name="Held B.W."/>
            <person name="Riley R."/>
            <person name="Nagy L.G."/>
            <person name="Koehler G."/>
            <person name="Ransdell A.S."/>
            <person name="Younus H."/>
            <person name="Chow J."/>
            <person name="Chiniquy J."/>
            <person name="Lipzen A."/>
            <person name="Tritt A."/>
            <person name="Sun H."/>
            <person name="Haridas S."/>
            <person name="LaButti K."/>
            <person name="Ohm R.A."/>
            <person name="Kues U."/>
            <person name="Blanchette R.A."/>
            <person name="Grigoriev I.V."/>
            <person name="Minto R.E."/>
            <person name="Hibbett D.S."/>
        </authorList>
    </citation>
    <scope>NUCLEOTIDE SEQUENCE [LARGE SCALE GENOMIC DNA]</scope>
    <source>
        <strain evidence="3 4">FP15055 ss-10</strain>
    </source>
</reference>
<feature type="transmembrane region" description="Helical" evidence="2">
    <location>
        <begin position="16"/>
        <end position="35"/>
    </location>
</feature>
<dbReference type="Proteomes" id="UP000054007">
    <property type="component" value="Unassembled WGS sequence"/>
</dbReference>
<proteinExistence type="predicted"/>
<accession>A0A0D7BG78</accession>
<organism evidence="3 4">
    <name type="scientific">Cylindrobasidium torrendii FP15055 ss-10</name>
    <dbReference type="NCBI Taxonomy" id="1314674"/>
    <lineage>
        <taxon>Eukaryota</taxon>
        <taxon>Fungi</taxon>
        <taxon>Dikarya</taxon>
        <taxon>Basidiomycota</taxon>
        <taxon>Agaricomycotina</taxon>
        <taxon>Agaricomycetes</taxon>
        <taxon>Agaricomycetidae</taxon>
        <taxon>Agaricales</taxon>
        <taxon>Marasmiineae</taxon>
        <taxon>Physalacriaceae</taxon>
        <taxon>Cylindrobasidium</taxon>
    </lineage>
</organism>
<feature type="compositionally biased region" description="Polar residues" evidence="1">
    <location>
        <begin position="118"/>
        <end position="135"/>
    </location>
</feature>
<dbReference type="OrthoDB" id="2562239at2759"/>
<dbReference type="EMBL" id="KN880482">
    <property type="protein sequence ID" value="KIY69558.1"/>
    <property type="molecule type" value="Genomic_DNA"/>
</dbReference>
<gene>
    <name evidence="3" type="ORF">CYLTODRAFT_488850</name>
</gene>
<keyword evidence="2" id="KW-0812">Transmembrane</keyword>
<feature type="transmembrane region" description="Helical" evidence="2">
    <location>
        <begin position="196"/>
        <end position="218"/>
    </location>
</feature>
<feature type="transmembrane region" description="Helical" evidence="2">
    <location>
        <begin position="85"/>
        <end position="105"/>
    </location>
</feature>
<feature type="transmembrane region" description="Helical" evidence="2">
    <location>
        <begin position="42"/>
        <end position="65"/>
    </location>
</feature>